<dbReference type="SUPFAM" id="SSF52540">
    <property type="entry name" value="P-loop containing nucleoside triphosphate hydrolases"/>
    <property type="match status" value="2"/>
</dbReference>
<evidence type="ECO:0000313" key="6">
    <source>
        <dbReference type="EMBL" id="RAW02888.1"/>
    </source>
</evidence>
<proteinExistence type="predicted"/>
<sequence length="528" mass="58952">MLTLQGVTYKHPNGDGVFTNLNFAVSSGDKTALIGDNGVGKTTLLKIIAGELACSDGVVIAASRPYYVPQIVGQFNHLTVAEVLGVDSKLRALSAILQGDVSDTNMQSLDNDWSIEERCHEAFLQWQLGDINLQTEMQSLSGGQKTKVFLAGITVHQPDIILLDEPSNHLDRDARHLLYQFLTATAKTLVVVSHDRTLLNLLHVTAELSKRGLRYYGGNFDFYMEQKKIENEALMETVRSKERSLRKATAIENESMERQQKLDSRGKKKQEKAGLPTIMMKTLKNSAERSTAKMKEVHADKLRGLSKELHDLRSTLPITDKMKVDLLNSKLHDGKVLVTAQSINFSYGEEMLWEEPKSFQIRSGDRVAIKGVNASGKTTLLNIILGNIQPSVGVVERAMLKSMYVDQEYSVVDDHLSVYDQTQQFNQRALPEHEIKARLKRFLFSKDDWDKPCKSLSGGEKMRLILCALTIGDQTPDLLVLDEPTNNLDLKNIEIMTNAINDYRGTVMVISHDVHFLNAIGITASIAL</sequence>
<dbReference type="PROSITE" id="PS50893">
    <property type="entry name" value="ABC_TRANSPORTER_2"/>
    <property type="match status" value="1"/>
</dbReference>
<keyword evidence="3 6" id="KW-0067">ATP-binding</keyword>
<keyword evidence="1" id="KW-0677">Repeat</keyword>
<dbReference type="InterPro" id="IPR027417">
    <property type="entry name" value="P-loop_NTPase"/>
</dbReference>
<dbReference type="EMBL" id="QMFY01000001">
    <property type="protein sequence ID" value="RAW02888.1"/>
    <property type="molecule type" value="Genomic_DNA"/>
</dbReference>
<dbReference type="GO" id="GO:0016887">
    <property type="term" value="F:ATP hydrolysis activity"/>
    <property type="evidence" value="ECO:0007669"/>
    <property type="project" value="InterPro"/>
</dbReference>
<dbReference type="InterPro" id="IPR050611">
    <property type="entry name" value="ABCF"/>
</dbReference>
<dbReference type="PANTHER" id="PTHR19211:SF6">
    <property type="entry name" value="BLL7188 PROTEIN"/>
    <property type="match status" value="1"/>
</dbReference>
<keyword evidence="7" id="KW-1185">Reference proteome</keyword>
<name>A0A364YAK5_9BACT</name>
<keyword evidence="2" id="KW-0547">Nucleotide-binding</keyword>
<dbReference type="InterPro" id="IPR003439">
    <property type="entry name" value="ABC_transporter-like_ATP-bd"/>
</dbReference>
<reference evidence="6 7" key="1">
    <citation type="submission" date="2018-06" db="EMBL/GenBank/DDBJ databases">
        <title>Chryseolinea flavus sp. nov., a member of the phylum Bacteroidetes isolated from soil.</title>
        <authorList>
            <person name="Li Y."/>
            <person name="Wang J."/>
        </authorList>
    </citation>
    <scope>NUCLEOTIDE SEQUENCE [LARGE SCALE GENOMIC DNA]</scope>
    <source>
        <strain evidence="6 7">SDU1-6</strain>
    </source>
</reference>
<dbReference type="AlphaFoldDB" id="A0A364YAK5"/>
<dbReference type="FunFam" id="3.40.50.300:FF:001320">
    <property type="entry name" value="Heme ABC transporter ATP-binding protein"/>
    <property type="match status" value="1"/>
</dbReference>
<accession>A0A364YAK5</accession>
<evidence type="ECO:0000313" key="7">
    <source>
        <dbReference type="Proteomes" id="UP000251889"/>
    </source>
</evidence>
<dbReference type="Proteomes" id="UP000251889">
    <property type="component" value="Unassembled WGS sequence"/>
</dbReference>
<organism evidence="6 7">
    <name type="scientific">Pseudochryseolinea flava</name>
    <dbReference type="NCBI Taxonomy" id="2059302"/>
    <lineage>
        <taxon>Bacteria</taxon>
        <taxon>Pseudomonadati</taxon>
        <taxon>Bacteroidota</taxon>
        <taxon>Cytophagia</taxon>
        <taxon>Cytophagales</taxon>
        <taxon>Fulvivirgaceae</taxon>
        <taxon>Pseudochryseolinea</taxon>
    </lineage>
</organism>
<comment type="caution">
    <text evidence="6">The sequence shown here is derived from an EMBL/GenBank/DDBJ whole genome shotgun (WGS) entry which is preliminary data.</text>
</comment>
<dbReference type="CDD" id="cd03221">
    <property type="entry name" value="ABCF_EF-3"/>
    <property type="match status" value="2"/>
</dbReference>
<dbReference type="InterPro" id="IPR017871">
    <property type="entry name" value="ABC_transporter-like_CS"/>
</dbReference>
<evidence type="ECO:0000256" key="3">
    <source>
        <dbReference type="ARBA" id="ARBA00022840"/>
    </source>
</evidence>
<evidence type="ECO:0000256" key="2">
    <source>
        <dbReference type="ARBA" id="ARBA00022741"/>
    </source>
</evidence>
<evidence type="ECO:0000259" key="5">
    <source>
        <dbReference type="PROSITE" id="PS50893"/>
    </source>
</evidence>
<evidence type="ECO:0000256" key="1">
    <source>
        <dbReference type="ARBA" id="ARBA00022737"/>
    </source>
</evidence>
<gene>
    <name evidence="6" type="ORF">DQQ10_01910</name>
</gene>
<dbReference type="OrthoDB" id="1521973at2"/>
<dbReference type="SMART" id="SM00382">
    <property type="entry name" value="AAA"/>
    <property type="match status" value="2"/>
</dbReference>
<dbReference type="InterPro" id="IPR003593">
    <property type="entry name" value="AAA+_ATPase"/>
</dbReference>
<dbReference type="PANTHER" id="PTHR19211">
    <property type="entry name" value="ATP-BINDING TRANSPORT PROTEIN-RELATED"/>
    <property type="match status" value="1"/>
</dbReference>
<feature type="compositionally biased region" description="Basic and acidic residues" evidence="4">
    <location>
        <begin position="255"/>
        <end position="265"/>
    </location>
</feature>
<dbReference type="Pfam" id="PF00005">
    <property type="entry name" value="ABC_tran"/>
    <property type="match status" value="2"/>
</dbReference>
<feature type="region of interest" description="Disordered" evidence="4">
    <location>
        <begin position="246"/>
        <end position="273"/>
    </location>
</feature>
<feature type="domain" description="ABC transporter" evidence="5">
    <location>
        <begin position="2"/>
        <end position="251"/>
    </location>
</feature>
<dbReference type="GO" id="GO:0005524">
    <property type="term" value="F:ATP binding"/>
    <property type="evidence" value="ECO:0007669"/>
    <property type="project" value="UniProtKB-KW"/>
</dbReference>
<dbReference type="RefSeq" id="WP_112745103.1">
    <property type="nucleotide sequence ID" value="NZ_QMFY01000001.1"/>
</dbReference>
<evidence type="ECO:0000256" key="4">
    <source>
        <dbReference type="SAM" id="MobiDB-lite"/>
    </source>
</evidence>
<protein>
    <submittedName>
        <fullName evidence="6">ABC transporter ATP-binding protein</fullName>
    </submittedName>
</protein>
<dbReference type="Gene3D" id="3.40.50.300">
    <property type="entry name" value="P-loop containing nucleotide triphosphate hydrolases"/>
    <property type="match status" value="2"/>
</dbReference>
<dbReference type="PROSITE" id="PS00211">
    <property type="entry name" value="ABC_TRANSPORTER_1"/>
    <property type="match status" value="2"/>
</dbReference>